<organism evidence="1">
    <name type="scientific">freshwater metagenome</name>
    <dbReference type="NCBI Taxonomy" id="449393"/>
    <lineage>
        <taxon>unclassified sequences</taxon>
        <taxon>metagenomes</taxon>
        <taxon>ecological metagenomes</taxon>
    </lineage>
</organism>
<reference evidence="1" key="1">
    <citation type="submission" date="2020-05" db="EMBL/GenBank/DDBJ databases">
        <authorList>
            <person name="Chiriac C."/>
            <person name="Salcher M."/>
            <person name="Ghai R."/>
            <person name="Kavagutti S V."/>
        </authorList>
    </citation>
    <scope>NUCLEOTIDE SEQUENCE</scope>
</reference>
<proteinExistence type="predicted"/>
<dbReference type="SUPFAM" id="SSF100950">
    <property type="entry name" value="NagB/RpiA/CoA transferase-like"/>
    <property type="match status" value="1"/>
</dbReference>
<protein>
    <submittedName>
        <fullName evidence="1">Unannotated protein</fullName>
    </submittedName>
</protein>
<evidence type="ECO:0000313" key="1">
    <source>
        <dbReference type="EMBL" id="CAB4532345.1"/>
    </source>
</evidence>
<dbReference type="EMBL" id="CAEZSF010000028">
    <property type="protein sequence ID" value="CAB4532345.1"/>
    <property type="molecule type" value="Genomic_DNA"/>
</dbReference>
<dbReference type="PANTHER" id="PTHR43293:SF3">
    <property type="entry name" value="CHOLESTEROL RING-CLEAVING HYDROLASE IPDB SUBUNIT"/>
    <property type="match status" value="1"/>
</dbReference>
<dbReference type="InterPro" id="IPR037171">
    <property type="entry name" value="NagB/RpiA_transferase-like"/>
</dbReference>
<name>A0A6J6B0J0_9ZZZZ</name>
<accession>A0A6J6B0J0</accession>
<dbReference type="Gene3D" id="3.40.1080.10">
    <property type="entry name" value="Glutaconate Coenzyme A-transferase"/>
    <property type="match status" value="1"/>
</dbReference>
<dbReference type="PANTHER" id="PTHR43293">
    <property type="entry name" value="ACETATE COA-TRANSFERASE YDIF"/>
    <property type="match status" value="1"/>
</dbReference>
<gene>
    <name evidence="1" type="ORF">UFOPK1358_00474</name>
</gene>
<sequence length="276" mass="30145">MSDVSTPTPSSTAVTRADICAVAIAEAFRGDGERLCNPIGNLPLIGGRLAAATFEQHLALTDGFYTLMDPQSPDEVPPIALPEAERVAQRTVAHWNPYREMFGLLWQGKRHVMMGATQIDQYGNQNIAAIGDWIQPRRQLLGFRGAPGNTINHTTSYWVPNHSPRVFVPAVDVVCGIGYDRAHALGPVASRFHEVRRVVSNLAVFDFEAVDASGIPTMRLRSLHPGVTVEEVLEATGCDVVIPDDLGESRAPTDQELAQINRLDPRGLRLNEVPEP</sequence>
<dbReference type="AlphaFoldDB" id="A0A6J6B0J0"/>